<dbReference type="AlphaFoldDB" id="A0A8T1SUM6"/>
<name>A0A8T1SUM6_CHESE</name>
<proteinExistence type="predicted"/>
<dbReference type="OrthoDB" id="9948935at2759"/>
<keyword evidence="2" id="KW-1185">Reference proteome</keyword>
<gene>
    <name evidence="1" type="ORF">G0U57_020708</name>
</gene>
<dbReference type="PANTHER" id="PTHR32289">
    <property type="entry name" value="PROTEIN FAM167A"/>
    <property type="match status" value="1"/>
</dbReference>
<accession>A0A8T1SUM6</accession>
<dbReference type="Proteomes" id="UP000765507">
    <property type="component" value="Unassembled WGS sequence"/>
</dbReference>
<sequence length="114" mass="12720">SQHTTEVSSCTYYQAEDGQSRQSLDIESALASLKKELVEIRYLDQVLIKQLMELHAGIQDLKQEYSDLMAVESDCDTAGTHSSSEDACPVLLLSGPVFHELPSWKVSYRRSSVP</sequence>
<comment type="caution">
    <text evidence="1">The sequence shown here is derived from an EMBL/GenBank/DDBJ whole genome shotgun (WGS) entry which is preliminary data.</text>
</comment>
<reference evidence="1 2" key="1">
    <citation type="journal article" date="2020" name="G3 (Bethesda)">
        <title>Draft Genome of the Common Snapping Turtle, Chelydra serpentina, a Model for Phenotypic Plasticity in Reptiles.</title>
        <authorList>
            <person name="Das D."/>
            <person name="Singh S.K."/>
            <person name="Bierstedt J."/>
            <person name="Erickson A."/>
            <person name="Galli G.L.J."/>
            <person name="Crossley D.A. 2nd"/>
            <person name="Rhen T."/>
        </authorList>
    </citation>
    <scope>NUCLEOTIDE SEQUENCE [LARGE SCALE GENOMIC DNA]</scope>
    <source>
        <strain evidence="1">KW</strain>
    </source>
</reference>
<evidence type="ECO:0000313" key="2">
    <source>
        <dbReference type="Proteomes" id="UP000765507"/>
    </source>
</evidence>
<protein>
    <submittedName>
        <fullName evidence="1">Uncharacterized protein</fullName>
    </submittedName>
</protein>
<dbReference type="PANTHER" id="PTHR32289:SF5">
    <property type="entry name" value="TRANSMEMBRANE 74B, OPPOSITE STRAND"/>
    <property type="match status" value="1"/>
</dbReference>
<feature type="non-terminal residue" evidence="1">
    <location>
        <position position="114"/>
    </location>
</feature>
<dbReference type="InterPro" id="IPR051771">
    <property type="entry name" value="FAM167_domain"/>
</dbReference>
<dbReference type="EMBL" id="JAHGAV010000089">
    <property type="protein sequence ID" value="KAG6932691.1"/>
    <property type="molecule type" value="Genomic_DNA"/>
</dbReference>
<organism evidence="1 2">
    <name type="scientific">Chelydra serpentina</name>
    <name type="common">Snapping turtle</name>
    <name type="synonym">Testudo serpentina</name>
    <dbReference type="NCBI Taxonomy" id="8475"/>
    <lineage>
        <taxon>Eukaryota</taxon>
        <taxon>Metazoa</taxon>
        <taxon>Chordata</taxon>
        <taxon>Craniata</taxon>
        <taxon>Vertebrata</taxon>
        <taxon>Euteleostomi</taxon>
        <taxon>Archelosauria</taxon>
        <taxon>Testudinata</taxon>
        <taxon>Testudines</taxon>
        <taxon>Cryptodira</taxon>
        <taxon>Durocryptodira</taxon>
        <taxon>Americhelydia</taxon>
        <taxon>Chelydroidea</taxon>
        <taxon>Chelydridae</taxon>
        <taxon>Chelydra</taxon>
    </lineage>
</organism>
<evidence type="ECO:0000313" key="1">
    <source>
        <dbReference type="EMBL" id="KAG6932691.1"/>
    </source>
</evidence>